<feature type="domain" description="BIG2" evidence="2">
    <location>
        <begin position="108"/>
        <end position="180"/>
    </location>
</feature>
<evidence type="ECO:0000256" key="1">
    <source>
        <dbReference type="SAM" id="Phobius"/>
    </source>
</evidence>
<name>A0A0K8J4N7_9FIRM</name>
<organism evidence="3 4">
    <name type="scientific">Herbinix luporum</name>
    <dbReference type="NCBI Taxonomy" id="1679721"/>
    <lineage>
        <taxon>Bacteria</taxon>
        <taxon>Bacillati</taxon>
        <taxon>Bacillota</taxon>
        <taxon>Clostridia</taxon>
        <taxon>Lachnospirales</taxon>
        <taxon>Lachnospiraceae</taxon>
        <taxon>Herbinix</taxon>
    </lineage>
</organism>
<dbReference type="RefSeq" id="WP_058257978.1">
    <property type="nucleotide sequence ID" value="NZ_DUPS01000029.1"/>
</dbReference>
<keyword evidence="1" id="KW-0472">Membrane</keyword>
<protein>
    <recommendedName>
        <fullName evidence="2">BIG2 domain-containing protein</fullName>
    </recommendedName>
</protein>
<dbReference type="InterPro" id="IPR008964">
    <property type="entry name" value="Invasin/intimin_cell_adhesion"/>
</dbReference>
<reference evidence="4" key="1">
    <citation type="submission" date="2015-09" db="EMBL/GenBank/DDBJ databases">
        <authorList>
            <person name="Wibberg D."/>
        </authorList>
    </citation>
    <scope>NUCLEOTIDE SEQUENCE [LARGE SCALE GENOMIC DNA]</scope>
    <source>
        <strain evidence="4">SD1D</strain>
    </source>
</reference>
<keyword evidence="1" id="KW-0812">Transmembrane</keyword>
<evidence type="ECO:0000313" key="3">
    <source>
        <dbReference type="EMBL" id="CUH92626.1"/>
    </source>
</evidence>
<dbReference type="InterPro" id="IPR003343">
    <property type="entry name" value="Big_2"/>
</dbReference>
<evidence type="ECO:0000313" key="4">
    <source>
        <dbReference type="Proteomes" id="UP000196053"/>
    </source>
</evidence>
<evidence type="ECO:0000259" key="2">
    <source>
        <dbReference type="SMART" id="SM00635"/>
    </source>
</evidence>
<keyword evidence="1" id="KW-1133">Transmembrane helix</keyword>
<dbReference type="OrthoDB" id="2039657at2"/>
<sequence>MKISKSLYKGISITLILFIIILSLYRNTGLFYRKKIILPFSLHLNRQDLILIKGEEFRLFVYGINKRVSYRSTNIRVAGVDFLGRVFAYRTGKTYIIAKVSGKKLKCRVRVIDLNKKHLKLSVGETYRLKVKGITDFARYKSSNPKVAKVNIFGKIKAKKPGKTTITVYIKGKVLKCKVTVE</sequence>
<dbReference type="AlphaFoldDB" id="A0A0K8J4N7"/>
<feature type="transmembrane region" description="Helical" evidence="1">
    <location>
        <begin position="6"/>
        <end position="25"/>
    </location>
</feature>
<proteinExistence type="predicted"/>
<dbReference type="Proteomes" id="UP000196053">
    <property type="component" value="Chromosome I"/>
</dbReference>
<dbReference type="EMBL" id="LN879430">
    <property type="protein sequence ID" value="CUH92626.1"/>
    <property type="molecule type" value="Genomic_DNA"/>
</dbReference>
<dbReference type="KEGG" id="hsd:SD1D_1080"/>
<gene>
    <name evidence="3" type="ORF">SD1D_1080</name>
</gene>
<dbReference type="Pfam" id="PF02368">
    <property type="entry name" value="Big_2"/>
    <property type="match status" value="1"/>
</dbReference>
<keyword evidence="4" id="KW-1185">Reference proteome</keyword>
<dbReference type="Gene3D" id="2.60.40.1080">
    <property type="match status" value="2"/>
</dbReference>
<dbReference type="SMART" id="SM00635">
    <property type="entry name" value="BID_2"/>
    <property type="match status" value="1"/>
</dbReference>
<dbReference type="SUPFAM" id="SSF49373">
    <property type="entry name" value="Invasin/intimin cell-adhesion fragments"/>
    <property type="match status" value="2"/>
</dbReference>
<accession>A0A0K8J4N7</accession>